<protein>
    <submittedName>
        <fullName evidence="1">Uncharacterized protein</fullName>
    </submittedName>
</protein>
<keyword evidence="2" id="KW-1185">Reference proteome</keyword>
<organism evidence="1 2">
    <name type="scientific">Scortum barcoo</name>
    <name type="common">barcoo grunter</name>
    <dbReference type="NCBI Taxonomy" id="214431"/>
    <lineage>
        <taxon>Eukaryota</taxon>
        <taxon>Metazoa</taxon>
        <taxon>Chordata</taxon>
        <taxon>Craniata</taxon>
        <taxon>Vertebrata</taxon>
        <taxon>Euteleostomi</taxon>
        <taxon>Actinopterygii</taxon>
        <taxon>Neopterygii</taxon>
        <taxon>Teleostei</taxon>
        <taxon>Neoteleostei</taxon>
        <taxon>Acanthomorphata</taxon>
        <taxon>Eupercaria</taxon>
        <taxon>Centrarchiformes</taxon>
        <taxon>Terapontoidei</taxon>
        <taxon>Terapontidae</taxon>
        <taxon>Scortum</taxon>
    </lineage>
</organism>
<accession>A0ACB8X2B8</accession>
<evidence type="ECO:0000313" key="2">
    <source>
        <dbReference type="Proteomes" id="UP000831701"/>
    </source>
</evidence>
<proteinExistence type="predicted"/>
<comment type="caution">
    <text evidence="1">The sequence shown here is derived from an EMBL/GenBank/DDBJ whole genome shotgun (WGS) entry which is preliminary data.</text>
</comment>
<gene>
    <name evidence="1" type="ORF">L3Q82_006044</name>
</gene>
<sequence>MFDHTSSAREASRALFNLQQRNRRVVDYAVEFRTLAADSGWDDVAIRDTFVNGLTEQIKDHLAPMELPGNLESLVDMATRIDNRLHERERERRQLGRRSSEGRGALRGLWQRAVNTEDPSRPCLRCQRQRHLLLRRNPCSWAGRSWLQRNGTGG</sequence>
<reference evidence="1" key="1">
    <citation type="submission" date="2022-04" db="EMBL/GenBank/DDBJ databases">
        <title>Jade perch genome.</title>
        <authorList>
            <person name="Chao B."/>
        </authorList>
    </citation>
    <scope>NUCLEOTIDE SEQUENCE</scope>
    <source>
        <strain evidence="1">CB-2022</strain>
    </source>
</reference>
<dbReference type="Proteomes" id="UP000831701">
    <property type="component" value="Chromosome 3"/>
</dbReference>
<evidence type="ECO:0000313" key="1">
    <source>
        <dbReference type="EMBL" id="KAI3374192.1"/>
    </source>
</evidence>
<dbReference type="EMBL" id="CM041533">
    <property type="protein sequence ID" value="KAI3374192.1"/>
    <property type="molecule type" value="Genomic_DNA"/>
</dbReference>
<name>A0ACB8X2B8_9TELE</name>